<organism evidence="1 2">
    <name type="scientific">Paramuricea clavata</name>
    <name type="common">Red gorgonian</name>
    <name type="synonym">Violescent sea-whip</name>
    <dbReference type="NCBI Taxonomy" id="317549"/>
    <lineage>
        <taxon>Eukaryota</taxon>
        <taxon>Metazoa</taxon>
        <taxon>Cnidaria</taxon>
        <taxon>Anthozoa</taxon>
        <taxon>Octocorallia</taxon>
        <taxon>Malacalcyonacea</taxon>
        <taxon>Plexauridae</taxon>
        <taxon>Paramuricea</taxon>
    </lineage>
</organism>
<reference evidence="1" key="1">
    <citation type="submission" date="2020-04" db="EMBL/GenBank/DDBJ databases">
        <authorList>
            <person name="Alioto T."/>
            <person name="Alioto T."/>
            <person name="Gomez Garrido J."/>
        </authorList>
    </citation>
    <scope>NUCLEOTIDE SEQUENCE</scope>
    <source>
        <strain evidence="1">A484AB</strain>
    </source>
</reference>
<dbReference type="SUPFAM" id="SSF53098">
    <property type="entry name" value="Ribonuclease H-like"/>
    <property type="match status" value="1"/>
</dbReference>
<dbReference type="Proteomes" id="UP001152795">
    <property type="component" value="Unassembled WGS sequence"/>
</dbReference>
<proteinExistence type="predicted"/>
<gene>
    <name evidence="1" type="ORF">PACLA_8A016987</name>
</gene>
<dbReference type="InterPro" id="IPR012337">
    <property type="entry name" value="RNaseH-like_sf"/>
</dbReference>
<dbReference type="PANTHER" id="PTHR45749:SF21">
    <property type="entry name" value="DUF4371 DOMAIN-CONTAINING PROTEIN"/>
    <property type="match status" value="1"/>
</dbReference>
<dbReference type="AlphaFoldDB" id="A0A6S7FSG4"/>
<protein>
    <submittedName>
        <fullName evidence="1">Zinc finger MYM-type 1-like</fullName>
    </submittedName>
</protein>
<comment type="caution">
    <text evidence="1">The sequence shown here is derived from an EMBL/GenBank/DDBJ whole genome shotgun (WGS) entry which is preliminary data.</text>
</comment>
<keyword evidence="2" id="KW-1185">Reference proteome</keyword>
<dbReference type="EMBL" id="CACRXK020000207">
    <property type="protein sequence ID" value="CAB3979542.1"/>
    <property type="molecule type" value="Genomic_DNA"/>
</dbReference>
<dbReference type="PANTHER" id="PTHR45749">
    <property type="match status" value="1"/>
</dbReference>
<sequence>MSPESQNEFIKMLVDEYREMIDAEISKAPFTAVIADTTPDVSNDDQMAFAVRFVNDEGKPCERLLETKIVIDKTGAGLAKAILQAAQERNVDTTNIRYQTYDSASSMSGKYKGAQQIFSELLERPIIYTACLPHGSNLVIEHAFDASPIISNMYVNLEALYVFFAASTKRTFNLNEVMKTSSDCLKLTNLSKTRWTARPDAIKAVWVDYDEICQSLQEISQDRKFDQESRTKALGLLSKIKSFDFIFAIMFMKNIMFKMKMMVDLLQTEELDVSGALLAMQETKDSLNRIRRTENAINNEVQAACLFDSQFNVDAEAEFQRIHRKRVPPRCLDANPETQTNMSMATFYRKEVFLFLDTMVEGVISKDKWPGVLI</sequence>
<accession>A0A6S7FSG4</accession>
<evidence type="ECO:0000313" key="2">
    <source>
        <dbReference type="Proteomes" id="UP001152795"/>
    </source>
</evidence>
<evidence type="ECO:0000313" key="1">
    <source>
        <dbReference type="EMBL" id="CAB3979542.1"/>
    </source>
</evidence>
<name>A0A6S7FSG4_PARCT</name>